<feature type="compositionally biased region" description="Low complexity" evidence="1">
    <location>
        <begin position="23"/>
        <end position="51"/>
    </location>
</feature>
<feature type="compositionally biased region" description="Polar residues" evidence="1">
    <location>
        <begin position="221"/>
        <end position="238"/>
    </location>
</feature>
<evidence type="ECO:0000313" key="3">
    <source>
        <dbReference type="Proteomes" id="UP000053958"/>
    </source>
</evidence>
<feature type="compositionally biased region" description="Pro residues" evidence="1">
    <location>
        <begin position="395"/>
        <end position="407"/>
    </location>
</feature>
<feature type="region of interest" description="Disordered" evidence="1">
    <location>
        <begin position="124"/>
        <end position="157"/>
    </location>
</feature>
<comment type="caution">
    <text evidence="2">The sequence shown here is derived from an EMBL/GenBank/DDBJ whole genome shotgun (WGS) entry which is preliminary data.</text>
</comment>
<feature type="compositionally biased region" description="Basic and acidic residues" evidence="1">
    <location>
        <begin position="305"/>
        <end position="336"/>
    </location>
</feature>
<feature type="compositionally biased region" description="Polar residues" evidence="1">
    <location>
        <begin position="556"/>
        <end position="568"/>
    </location>
</feature>
<dbReference type="RefSeq" id="XP_013332269.1">
    <property type="nucleotide sequence ID" value="XM_013476815.1"/>
</dbReference>
<gene>
    <name evidence="2" type="ORF">T310_0297</name>
</gene>
<name>A0A0F4Z583_RASE3</name>
<feature type="compositionally biased region" description="Low complexity" evidence="1">
    <location>
        <begin position="181"/>
        <end position="196"/>
    </location>
</feature>
<feature type="region of interest" description="Disordered" evidence="1">
    <location>
        <begin position="1"/>
        <end position="56"/>
    </location>
</feature>
<feature type="compositionally biased region" description="Low complexity" evidence="1">
    <location>
        <begin position="243"/>
        <end position="254"/>
    </location>
</feature>
<dbReference type="GeneID" id="25312352"/>
<keyword evidence="3" id="KW-1185">Reference proteome</keyword>
<feature type="region of interest" description="Disordered" evidence="1">
    <location>
        <begin position="391"/>
        <end position="410"/>
    </location>
</feature>
<accession>A0A0F4Z583</accession>
<feature type="region of interest" description="Disordered" evidence="1">
    <location>
        <begin position="454"/>
        <end position="609"/>
    </location>
</feature>
<dbReference type="Proteomes" id="UP000053958">
    <property type="component" value="Unassembled WGS sequence"/>
</dbReference>
<evidence type="ECO:0000313" key="2">
    <source>
        <dbReference type="EMBL" id="KKA25657.1"/>
    </source>
</evidence>
<reference evidence="2 3" key="1">
    <citation type="submission" date="2015-04" db="EMBL/GenBank/DDBJ databases">
        <authorList>
            <person name="Heijne W.H."/>
            <person name="Fedorova N.D."/>
            <person name="Nierman W.C."/>
            <person name="Vollebregt A.W."/>
            <person name="Zhao Z."/>
            <person name="Wu L."/>
            <person name="Kumar M."/>
            <person name="Stam H."/>
            <person name="van den Berg M.A."/>
            <person name="Pel H.J."/>
        </authorList>
    </citation>
    <scope>NUCLEOTIDE SEQUENCE [LARGE SCALE GENOMIC DNA]</scope>
    <source>
        <strain evidence="2 3">CBS 393.64</strain>
    </source>
</reference>
<protein>
    <submittedName>
        <fullName evidence="2">Uncharacterized protein</fullName>
    </submittedName>
</protein>
<feature type="compositionally biased region" description="Basic and acidic residues" evidence="1">
    <location>
        <begin position="525"/>
        <end position="535"/>
    </location>
</feature>
<dbReference type="AlphaFoldDB" id="A0A0F4Z583"/>
<feature type="region of interest" description="Disordered" evidence="1">
    <location>
        <begin position="181"/>
        <end position="349"/>
    </location>
</feature>
<dbReference type="OrthoDB" id="4524386at2759"/>
<feature type="compositionally biased region" description="Basic and acidic residues" evidence="1">
    <location>
        <begin position="207"/>
        <end position="219"/>
    </location>
</feature>
<proteinExistence type="predicted"/>
<feature type="compositionally biased region" description="Basic residues" evidence="1">
    <location>
        <begin position="582"/>
        <end position="592"/>
    </location>
</feature>
<dbReference type="EMBL" id="LASV01000015">
    <property type="protein sequence ID" value="KKA25657.1"/>
    <property type="molecule type" value="Genomic_DNA"/>
</dbReference>
<feature type="compositionally biased region" description="Low complexity" evidence="1">
    <location>
        <begin position="275"/>
        <end position="287"/>
    </location>
</feature>
<evidence type="ECO:0000256" key="1">
    <source>
        <dbReference type="SAM" id="MobiDB-lite"/>
    </source>
</evidence>
<sequence>MVGLKKFFNTSPRSGRNDPRGPAAQDLNSSSGSSDVSYAASAASSTPGARSPFSPDLKHAARLDANHHFLGIERQFERLHEQFRSRPLSSISQLRYNSTDAWTTRAPRHVDVIEALFSSHRYRMPSKSLSPTTPYNEDVADRNLQSPPHRTPERNAYSRIVSQIYQEDVADRNIAKSISNASLRSSQSSQKAWKSQPVTGHVPGSESMRRGQRNRELHGTPRTSSSFENLHHTSQSPEDNVGTRSLSRTETTLRPQVSAPNLSGDRGFRRSLVTSASGGSDNSAGNESTDRPEMVHVSPSPGDEQAAKEDAKRTQTRDSARLSPDDTGRDASRPDSSRPASRRKARDLSINVELASSQKPAIKIEHCEAQPQISDHPSIAQNASIAEIVNSPLPAASPSPLTPPPQQSPSYNVEEIMNMFKQAYISTQATSPNPTFETLQDAIIREINSHDAFRRVPVPDQGPPFTPPASQEGFEEEILQPPPGPSRSARNSAERESQFSKLIRKAPSIRRRGKSLSSTNNNPKSQDKTPKRENQSSRAKRRHTYAQPPSADWIRTFQSNDPQTTGPATTRPPDVPAENHHQRPFFKHHLKRKSDPVPPSPGIEGFFET</sequence>
<feature type="compositionally biased region" description="Basic residues" evidence="1">
    <location>
        <begin position="502"/>
        <end position="514"/>
    </location>
</feature>
<feature type="compositionally biased region" description="Polar residues" evidence="1">
    <location>
        <begin position="515"/>
        <end position="524"/>
    </location>
</feature>
<organism evidence="2 3">
    <name type="scientific">Rasamsonia emersonii (strain ATCC 16479 / CBS 393.64 / IMI 116815)</name>
    <dbReference type="NCBI Taxonomy" id="1408163"/>
    <lineage>
        <taxon>Eukaryota</taxon>
        <taxon>Fungi</taxon>
        <taxon>Dikarya</taxon>
        <taxon>Ascomycota</taxon>
        <taxon>Pezizomycotina</taxon>
        <taxon>Eurotiomycetes</taxon>
        <taxon>Eurotiomycetidae</taxon>
        <taxon>Eurotiales</taxon>
        <taxon>Trichocomaceae</taxon>
        <taxon>Rasamsonia</taxon>
    </lineage>
</organism>